<evidence type="ECO:0000256" key="16">
    <source>
        <dbReference type="PIRSR" id="PIRSR627057-2"/>
    </source>
</evidence>
<dbReference type="PANTHER" id="PTHR10120">
    <property type="entry name" value="CAAX PRENYL PROTEASE 1"/>
    <property type="match status" value="1"/>
</dbReference>
<keyword evidence="22" id="KW-1185">Reference proteome</keyword>
<name>A0A9P6PSM4_9FUNG</name>
<gene>
    <name evidence="21" type="ORF">DFQ27_008906</name>
</gene>
<feature type="domain" description="Peptidase M48" evidence="19">
    <location>
        <begin position="496"/>
        <end position="699"/>
    </location>
</feature>
<evidence type="ECO:0000256" key="17">
    <source>
        <dbReference type="SAM" id="MobiDB-lite"/>
    </source>
</evidence>
<evidence type="ECO:0000256" key="14">
    <source>
        <dbReference type="ARBA" id="ARBA00083451"/>
    </source>
</evidence>
<feature type="compositionally biased region" description="Polar residues" evidence="17">
    <location>
        <begin position="91"/>
        <end position="112"/>
    </location>
</feature>
<feature type="compositionally biased region" description="Basic and acidic residues" evidence="17">
    <location>
        <begin position="64"/>
        <end position="75"/>
    </location>
</feature>
<comment type="subcellular location">
    <subcellularLocation>
        <location evidence="1">Endoplasmic reticulum membrane</location>
        <topology evidence="1">Multi-pass membrane protein</topology>
    </subcellularLocation>
</comment>
<feature type="transmembrane region" description="Helical" evidence="18">
    <location>
        <begin position="463"/>
        <end position="482"/>
    </location>
</feature>
<evidence type="ECO:0000259" key="19">
    <source>
        <dbReference type="Pfam" id="PF01435"/>
    </source>
</evidence>
<dbReference type="GO" id="GO:0046872">
    <property type="term" value="F:metal ion binding"/>
    <property type="evidence" value="ECO:0007669"/>
    <property type="project" value="UniProtKB-KW"/>
</dbReference>
<keyword evidence="11 18" id="KW-0472">Membrane</keyword>
<feature type="binding site" evidence="16">
    <location>
        <position position="565"/>
    </location>
    <ligand>
        <name>Zn(2+)</name>
        <dbReference type="ChEBI" id="CHEBI:29105"/>
        <note>catalytic</note>
    </ligand>
</feature>
<feature type="region of interest" description="Disordered" evidence="17">
    <location>
        <begin position="64"/>
        <end position="116"/>
    </location>
</feature>
<keyword evidence="6" id="KW-0378">Hydrolase</keyword>
<keyword evidence="10" id="KW-0482">Metalloprotease</keyword>
<evidence type="ECO:0000256" key="6">
    <source>
        <dbReference type="ARBA" id="ARBA00022801"/>
    </source>
</evidence>
<sequence length="711" mass="79622">MSKRAASHSGGIRSEAAAKNRRVVFKNVLDTPFNIQWPEVKGNDCTVVLDMLCEMLAPIREYRSRDGSANNKEESDTGVNKKSKKRKRSDSNANEKPNTSLATSIEPPSTNDPGAPPILAHTFIGINSVTRLLEKSIQAISDHPMPAIVFVCKGDLSPAHLYNHLATMAALLPSTLLFPLPKGAEAKLSTALGLRAVGAIGFKAGNREVDDIVMVSSRMVDPVTTSWLPKITPPPRQPTSDEQKTSTSMEMKKTATSVPATTPLPYEQTKIKSVQTTAPIVNTFPYKEFVLGFSLVVFTWEQYLLFRHYRCLRAKKLPKALNDIVTNEEFMKAQAYGRDKAKFGFVHATWDTLQNTLTLWFNVLPVVWDFAGQLMFKAAGYGPEYEITQSIIFFVITTLASSILSLPFSLYSTFVIEERHGFNKQTLSLFFSDLLKGYLIGGAIGMPFLAAFLKIIKVSGPNFYFYVWAFMVAFQLVMISIYPTLIQPLFNKVEPLPDGELRTMIEALASRISFPLTKLFVIDGSKRSSHSNAYFYGFFKNKRIVLFDTLLEHSDNEEICAVLAHELGHWSHSHTLQMMAFAQVQLFTTFYLFSRFINNADMYASFGFSVMPTMIGFILFQSLYSPVDSLMGFITNMISRHYEFQADAFARGLGYSTSLISGLIKLQKKNLGTMNPDWLYSMYHRSHPELVERLNAINAPSTGGAKTEKTE</sequence>
<dbReference type="GO" id="GO:0004222">
    <property type="term" value="F:metalloendopeptidase activity"/>
    <property type="evidence" value="ECO:0007669"/>
    <property type="project" value="InterPro"/>
</dbReference>
<dbReference type="GO" id="GO:0005789">
    <property type="term" value="C:endoplasmic reticulum membrane"/>
    <property type="evidence" value="ECO:0007669"/>
    <property type="project" value="UniProtKB-SubCell"/>
</dbReference>
<keyword evidence="3" id="KW-0645">Protease</keyword>
<feature type="transmembrane region" description="Helical" evidence="18">
    <location>
        <begin position="434"/>
        <end position="456"/>
    </location>
</feature>
<dbReference type="InterPro" id="IPR032456">
    <property type="entry name" value="Peptidase_M48_N"/>
</dbReference>
<comment type="caution">
    <text evidence="21">The sequence shown here is derived from an EMBL/GenBank/DDBJ whole genome shotgun (WGS) entry which is preliminary data.</text>
</comment>
<dbReference type="GO" id="GO:0008033">
    <property type="term" value="P:tRNA processing"/>
    <property type="evidence" value="ECO:0007669"/>
    <property type="project" value="InterPro"/>
</dbReference>
<feature type="transmembrane region" description="Helical" evidence="18">
    <location>
        <begin position="391"/>
        <end position="414"/>
    </location>
</feature>
<evidence type="ECO:0000256" key="9">
    <source>
        <dbReference type="ARBA" id="ARBA00022989"/>
    </source>
</evidence>
<evidence type="ECO:0000256" key="8">
    <source>
        <dbReference type="ARBA" id="ARBA00022833"/>
    </source>
</evidence>
<dbReference type="FunFam" id="3.30.2010.10:FF:000002">
    <property type="entry name" value="CAAX prenyl protease"/>
    <property type="match status" value="1"/>
</dbReference>
<evidence type="ECO:0000256" key="2">
    <source>
        <dbReference type="ARBA" id="ARBA00012336"/>
    </source>
</evidence>
<dbReference type="Gene3D" id="3.30.2010.10">
    <property type="entry name" value="Metalloproteases ('zincins'), catalytic domain"/>
    <property type="match status" value="1"/>
</dbReference>
<protein>
    <recommendedName>
        <fullName evidence="2">Ste24 endopeptidase</fullName>
        <ecNumber evidence="2">3.4.24.84</ecNumber>
    </recommendedName>
    <alternativeName>
        <fullName evidence="14">Prenyl protein-specific endoprotease 1</fullName>
    </alternativeName>
</protein>
<evidence type="ECO:0000256" key="4">
    <source>
        <dbReference type="ARBA" id="ARBA00022692"/>
    </source>
</evidence>
<evidence type="ECO:0000313" key="21">
    <source>
        <dbReference type="EMBL" id="KAG0251244.1"/>
    </source>
</evidence>
<evidence type="ECO:0000256" key="15">
    <source>
        <dbReference type="PIRSR" id="PIRSR627057-1"/>
    </source>
</evidence>
<keyword evidence="7" id="KW-0256">Endoplasmic reticulum</keyword>
<dbReference type="GO" id="GO:0006364">
    <property type="term" value="P:rRNA processing"/>
    <property type="evidence" value="ECO:0007669"/>
    <property type="project" value="InterPro"/>
</dbReference>
<feature type="binding site" evidence="16">
    <location>
        <position position="569"/>
    </location>
    <ligand>
        <name>Zn(2+)</name>
        <dbReference type="ChEBI" id="CHEBI:29105"/>
        <note>catalytic</note>
    </ligand>
</feature>
<comment type="cofactor">
    <cofactor evidence="16">
        <name>Zn(2+)</name>
        <dbReference type="ChEBI" id="CHEBI:29105"/>
    </cofactor>
    <text evidence="16">Binds 1 zinc ion per subunit.</text>
</comment>
<keyword evidence="8 16" id="KW-0862">Zinc</keyword>
<accession>A0A9P6PSM4</accession>
<proteinExistence type="inferred from homology"/>
<evidence type="ECO:0000259" key="20">
    <source>
        <dbReference type="Pfam" id="PF16491"/>
    </source>
</evidence>
<dbReference type="InterPro" id="IPR027057">
    <property type="entry name" value="CAXX_Prtase_1"/>
</dbReference>
<feature type="region of interest" description="Disordered" evidence="17">
    <location>
        <begin position="226"/>
        <end position="261"/>
    </location>
</feature>
<dbReference type="Proteomes" id="UP000807716">
    <property type="component" value="Unassembled WGS sequence"/>
</dbReference>
<evidence type="ECO:0000256" key="13">
    <source>
        <dbReference type="ARBA" id="ARBA00060927"/>
    </source>
</evidence>
<feature type="active site" description="Proton donor" evidence="15">
    <location>
        <position position="647"/>
    </location>
</feature>
<dbReference type="Pfam" id="PF16491">
    <property type="entry name" value="Peptidase_M48_N"/>
    <property type="match status" value="1"/>
</dbReference>
<feature type="transmembrane region" description="Helical" evidence="18">
    <location>
        <begin position="606"/>
        <end position="624"/>
    </location>
</feature>
<organism evidence="21 22">
    <name type="scientific">Actinomortierella ambigua</name>
    <dbReference type="NCBI Taxonomy" id="1343610"/>
    <lineage>
        <taxon>Eukaryota</taxon>
        <taxon>Fungi</taxon>
        <taxon>Fungi incertae sedis</taxon>
        <taxon>Mucoromycota</taxon>
        <taxon>Mortierellomycotina</taxon>
        <taxon>Mortierellomycetes</taxon>
        <taxon>Mortierellales</taxon>
        <taxon>Mortierellaceae</taxon>
        <taxon>Actinomortierella</taxon>
    </lineage>
</organism>
<dbReference type="CDD" id="cd07343">
    <property type="entry name" value="M48A_Zmpste24p_like"/>
    <property type="match status" value="1"/>
</dbReference>
<evidence type="ECO:0000256" key="7">
    <source>
        <dbReference type="ARBA" id="ARBA00022824"/>
    </source>
</evidence>
<evidence type="ECO:0000256" key="18">
    <source>
        <dbReference type="SAM" id="Phobius"/>
    </source>
</evidence>
<feature type="active site" evidence="15">
    <location>
        <position position="566"/>
    </location>
</feature>
<dbReference type="Pfam" id="PF08228">
    <property type="entry name" value="RNase_P_pop3"/>
    <property type="match status" value="1"/>
</dbReference>
<evidence type="ECO:0000256" key="12">
    <source>
        <dbReference type="ARBA" id="ARBA00044456"/>
    </source>
</evidence>
<feature type="transmembrane region" description="Helical" evidence="18">
    <location>
        <begin position="289"/>
        <end position="306"/>
    </location>
</feature>
<comment type="catalytic activity">
    <reaction evidence="12">
        <text>Hydrolyzes the peptide bond -P2-(S-farnesyl or geranylgeranyl)C-P1'-P2'-P3'-COOH where P1' and P2' are amino acids with aliphatic side chains and P3' is any C-terminal residue.</text>
        <dbReference type="EC" id="3.4.24.84"/>
    </reaction>
</comment>
<dbReference type="Pfam" id="PF01435">
    <property type="entry name" value="Peptidase_M48"/>
    <property type="match status" value="1"/>
</dbReference>
<keyword evidence="5 16" id="KW-0479">Metal-binding</keyword>
<keyword evidence="4 18" id="KW-0812">Transmembrane</keyword>
<dbReference type="EC" id="3.4.24.84" evidence="2"/>
<dbReference type="OrthoDB" id="360839at2759"/>
<evidence type="ECO:0000256" key="11">
    <source>
        <dbReference type="ARBA" id="ARBA00023136"/>
    </source>
</evidence>
<evidence type="ECO:0000256" key="5">
    <source>
        <dbReference type="ARBA" id="ARBA00022723"/>
    </source>
</evidence>
<evidence type="ECO:0000256" key="3">
    <source>
        <dbReference type="ARBA" id="ARBA00022670"/>
    </source>
</evidence>
<feature type="binding site" evidence="16">
    <location>
        <position position="643"/>
    </location>
    <ligand>
        <name>Zn(2+)</name>
        <dbReference type="ChEBI" id="CHEBI:29105"/>
        <note>catalytic</note>
    </ligand>
</feature>
<feature type="transmembrane region" description="Helical" evidence="18">
    <location>
        <begin position="576"/>
        <end position="594"/>
    </location>
</feature>
<reference evidence="21" key="1">
    <citation type="journal article" date="2020" name="Fungal Divers.">
        <title>Resolving the Mortierellaceae phylogeny through synthesis of multi-gene phylogenetics and phylogenomics.</title>
        <authorList>
            <person name="Vandepol N."/>
            <person name="Liber J."/>
            <person name="Desiro A."/>
            <person name="Na H."/>
            <person name="Kennedy M."/>
            <person name="Barry K."/>
            <person name="Grigoriev I.V."/>
            <person name="Miller A.N."/>
            <person name="O'Donnell K."/>
            <person name="Stajich J.E."/>
            <person name="Bonito G."/>
        </authorList>
    </citation>
    <scope>NUCLEOTIDE SEQUENCE</scope>
    <source>
        <strain evidence="21">BC1065</strain>
    </source>
</reference>
<feature type="compositionally biased region" description="Polar residues" evidence="17">
    <location>
        <begin position="245"/>
        <end position="260"/>
    </location>
</feature>
<dbReference type="GO" id="GO:0071586">
    <property type="term" value="P:CAAX-box protein processing"/>
    <property type="evidence" value="ECO:0007669"/>
    <property type="project" value="InterPro"/>
</dbReference>
<evidence type="ECO:0000313" key="22">
    <source>
        <dbReference type="Proteomes" id="UP000807716"/>
    </source>
</evidence>
<dbReference type="AlphaFoldDB" id="A0A9P6PSM4"/>
<dbReference type="InterPro" id="IPR001915">
    <property type="entry name" value="Peptidase_M48"/>
</dbReference>
<feature type="domain" description="CAAX prenyl protease 1 N-terminal" evidence="20">
    <location>
        <begin position="309"/>
        <end position="492"/>
    </location>
</feature>
<keyword evidence="9 18" id="KW-1133">Transmembrane helix</keyword>
<comment type="similarity">
    <text evidence="13">Belongs to the peptidase M48A family.</text>
</comment>
<evidence type="ECO:0000256" key="1">
    <source>
        <dbReference type="ARBA" id="ARBA00004477"/>
    </source>
</evidence>
<dbReference type="EMBL" id="JAAAJB010000774">
    <property type="protein sequence ID" value="KAG0251244.1"/>
    <property type="molecule type" value="Genomic_DNA"/>
</dbReference>
<dbReference type="InterPro" id="IPR013241">
    <property type="entry name" value="RNase_P_Pop3"/>
</dbReference>
<evidence type="ECO:0000256" key="10">
    <source>
        <dbReference type="ARBA" id="ARBA00023049"/>
    </source>
</evidence>